<dbReference type="RefSeq" id="WP_184249751.1">
    <property type="nucleotide sequence ID" value="NZ_BAAACU010000015.1"/>
</dbReference>
<keyword evidence="3" id="KW-1185">Reference proteome</keyword>
<gene>
    <name evidence="2" type="ORF">GGQ92_002667</name>
</gene>
<dbReference type="EMBL" id="JACHON010000017">
    <property type="protein sequence ID" value="MBB6513848.1"/>
    <property type="molecule type" value="Genomic_DNA"/>
</dbReference>
<comment type="caution">
    <text evidence="2">The sequence shown here is derived from an EMBL/GenBank/DDBJ whole genome shotgun (WGS) entry which is preliminary data.</text>
</comment>
<reference evidence="2 3" key="1">
    <citation type="submission" date="2020-08" db="EMBL/GenBank/DDBJ databases">
        <title>Genomic Encyclopedia of Type Strains, Phase IV (KMG-IV): sequencing the most valuable type-strain genomes for metagenomic binning, comparative biology and taxonomic classification.</title>
        <authorList>
            <person name="Goeker M."/>
        </authorList>
    </citation>
    <scope>NUCLEOTIDE SEQUENCE [LARGE SCALE GENOMIC DNA]</scope>
    <source>
        <strain evidence="2 3">DSM 11805</strain>
    </source>
</reference>
<dbReference type="Proteomes" id="UP000572212">
    <property type="component" value="Unassembled WGS sequence"/>
</dbReference>
<sequence length="184" mass="21917">MEWIILAIGILRLGAAFNQIVDLTGNSSSQESSQRTDHVNSIHQADEPRSENQIREHVGDEIRLEEERVWREQMEEEQRLYDEQQRLFQEQVDEQQRLFQEQVDEQQRNFDEQSNLATEPLNSLLDDSIHQFSDSYRDVGTDMNTDIYYHGVVDDPLDMVDDYLEDDYDDHLDAWHDTNYDDQY</sequence>
<evidence type="ECO:0000313" key="3">
    <source>
        <dbReference type="Proteomes" id="UP000572212"/>
    </source>
</evidence>
<proteinExistence type="predicted"/>
<protein>
    <submittedName>
        <fullName evidence="2">Uncharacterized protein</fullName>
    </submittedName>
</protein>
<accession>A0A841RTI9</accession>
<dbReference type="AlphaFoldDB" id="A0A841RTI9"/>
<feature type="compositionally biased region" description="Basic and acidic residues" evidence="1">
    <location>
        <begin position="34"/>
        <end position="52"/>
    </location>
</feature>
<name>A0A841RTI9_9BACI</name>
<feature type="region of interest" description="Disordered" evidence="1">
    <location>
        <begin position="26"/>
        <end position="52"/>
    </location>
</feature>
<evidence type="ECO:0000256" key="1">
    <source>
        <dbReference type="SAM" id="MobiDB-lite"/>
    </source>
</evidence>
<evidence type="ECO:0000313" key="2">
    <source>
        <dbReference type="EMBL" id="MBB6513848.1"/>
    </source>
</evidence>
<organism evidence="2 3">
    <name type="scientific">Gracilibacillus halotolerans</name>
    <dbReference type="NCBI Taxonomy" id="74386"/>
    <lineage>
        <taxon>Bacteria</taxon>
        <taxon>Bacillati</taxon>
        <taxon>Bacillota</taxon>
        <taxon>Bacilli</taxon>
        <taxon>Bacillales</taxon>
        <taxon>Bacillaceae</taxon>
        <taxon>Gracilibacillus</taxon>
    </lineage>
</organism>